<organism evidence="1 2">
    <name type="scientific">Rangifer tarandus platyrhynchus</name>
    <name type="common">Svalbard reindeer</name>
    <dbReference type="NCBI Taxonomy" id="3082113"/>
    <lineage>
        <taxon>Eukaryota</taxon>
        <taxon>Metazoa</taxon>
        <taxon>Chordata</taxon>
        <taxon>Craniata</taxon>
        <taxon>Vertebrata</taxon>
        <taxon>Euteleostomi</taxon>
        <taxon>Mammalia</taxon>
        <taxon>Eutheria</taxon>
        <taxon>Laurasiatheria</taxon>
        <taxon>Artiodactyla</taxon>
        <taxon>Ruminantia</taxon>
        <taxon>Pecora</taxon>
        <taxon>Cervidae</taxon>
        <taxon>Odocoileinae</taxon>
        <taxon>Rangifer</taxon>
    </lineage>
</organism>
<sequence length="132" mass="14191">MLSTGTSPGSGRRAHSAGSRPIGRTWRHWVHRALHLLEEAAEAREPILRVLLLLPLINRSSPGSGWSANAKTPSGNNSPRSSTTWAFFSPQVRTAAHTEPTPSSNLLTQASCAEIRGATAGSFIFVILVRPE</sequence>
<proteinExistence type="predicted"/>
<dbReference type="EMBL" id="OX596095">
    <property type="protein sequence ID" value="CAM9462339.1"/>
    <property type="molecule type" value="Genomic_DNA"/>
</dbReference>
<reference evidence="1" key="2">
    <citation type="submission" date="2025-03" db="EMBL/GenBank/DDBJ databases">
        <authorList>
            <consortium name="ELIXIR-Norway"/>
            <consortium name="Elixir Norway"/>
        </authorList>
    </citation>
    <scope>NUCLEOTIDE SEQUENCE</scope>
</reference>
<gene>
    <name evidence="1" type="ORF">MRATA1EN22A_LOCUS2843</name>
</gene>
<evidence type="ECO:0000313" key="2">
    <source>
        <dbReference type="Proteomes" id="UP001162501"/>
    </source>
</evidence>
<reference evidence="1" key="1">
    <citation type="submission" date="2023-05" db="EMBL/GenBank/DDBJ databases">
        <authorList>
            <consortium name="ELIXIR-Norway"/>
        </authorList>
    </citation>
    <scope>NUCLEOTIDE SEQUENCE</scope>
</reference>
<protein>
    <submittedName>
        <fullName evidence="1">Uncharacterized protein</fullName>
    </submittedName>
</protein>
<accession>A0AC59Y7W7</accession>
<name>A0AC59Y7W7_RANTA</name>
<evidence type="ECO:0000313" key="1">
    <source>
        <dbReference type="EMBL" id="CAM9462339.1"/>
    </source>
</evidence>
<dbReference type="Proteomes" id="UP001162501">
    <property type="component" value="Chromosome 11"/>
</dbReference>